<feature type="region of interest" description="Disordered" evidence="2">
    <location>
        <begin position="269"/>
        <end position="297"/>
    </location>
</feature>
<dbReference type="Pfam" id="PF12624">
    <property type="entry name" value="VPS13_N"/>
    <property type="match status" value="1"/>
</dbReference>
<evidence type="ECO:0000259" key="3">
    <source>
        <dbReference type="Pfam" id="PF12624"/>
    </source>
</evidence>
<protein>
    <recommendedName>
        <fullName evidence="3">Chorein N-terminal domain-containing protein</fullName>
    </recommendedName>
</protein>
<dbReference type="Proteomes" id="UP001154114">
    <property type="component" value="Chromosome 1"/>
</dbReference>
<feature type="compositionally biased region" description="Polar residues" evidence="2">
    <location>
        <begin position="276"/>
        <end position="290"/>
    </location>
</feature>
<feature type="region of interest" description="Disordered" evidence="2">
    <location>
        <begin position="1154"/>
        <end position="1187"/>
    </location>
</feature>
<feature type="region of interest" description="Disordered" evidence="2">
    <location>
        <begin position="881"/>
        <end position="943"/>
    </location>
</feature>
<feature type="region of interest" description="Disordered" evidence="2">
    <location>
        <begin position="3387"/>
        <end position="3414"/>
    </location>
</feature>
<reference evidence="4" key="1">
    <citation type="submission" date="2021-12" db="EMBL/GenBank/DDBJ databases">
        <authorList>
            <person name="King R."/>
        </authorList>
    </citation>
    <scope>NUCLEOTIDE SEQUENCE</scope>
</reference>
<evidence type="ECO:0000256" key="2">
    <source>
        <dbReference type="SAM" id="MobiDB-lite"/>
    </source>
</evidence>
<feature type="region of interest" description="Disordered" evidence="2">
    <location>
        <begin position="460"/>
        <end position="488"/>
    </location>
</feature>
<dbReference type="OrthoDB" id="445152at2759"/>
<keyword evidence="1" id="KW-0813">Transport</keyword>
<feature type="domain" description="Chorein N-terminal" evidence="3">
    <location>
        <begin position="5"/>
        <end position="94"/>
    </location>
</feature>
<feature type="compositionally biased region" description="Low complexity" evidence="2">
    <location>
        <begin position="891"/>
        <end position="908"/>
    </location>
</feature>
<feature type="region of interest" description="Disordered" evidence="2">
    <location>
        <begin position="2157"/>
        <end position="2193"/>
    </location>
</feature>
<dbReference type="PANTHER" id="PTHR12517">
    <property type="entry name" value="VACUOLAR PROTEIN SORTING-ASSOCIATED PROTEIN 13B"/>
    <property type="match status" value="1"/>
</dbReference>
<evidence type="ECO:0000256" key="1">
    <source>
        <dbReference type="ARBA" id="ARBA00022448"/>
    </source>
</evidence>
<dbReference type="InterPro" id="IPR026854">
    <property type="entry name" value="VPS13_N"/>
</dbReference>
<keyword evidence="5" id="KW-1185">Reference proteome</keyword>
<name>A0A9P0BP84_CHRIL</name>
<evidence type="ECO:0000313" key="5">
    <source>
        <dbReference type="Proteomes" id="UP001154114"/>
    </source>
</evidence>
<dbReference type="EMBL" id="LR824004">
    <property type="protein sequence ID" value="CAH0578319.1"/>
    <property type="molecule type" value="Genomic_DNA"/>
</dbReference>
<dbReference type="PANTHER" id="PTHR12517:SF0">
    <property type="entry name" value="INTERMEMBRANE LIPID TRANSFER PROTEIN VPS13B"/>
    <property type="match status" value="1"/>
</dbReference>
<evidence type="ECO:0000313" key="4">
    <source>
        <dbReference type="EMBL" id="CAH0578319.1"/>
    </source>
</evidence>
<feature type="compositionally biased region" description="Basic and acidic residues" evidence="2">
    <location>
        <begin position="467"/>
        <end position="484"/>
    </location>
</feature>
<dbReference type="InterPro" id="IPR039782">
    <property type="entry name" value="VPS13B"/>
</dbReference>
<organism evidence="4 5">
    <name type="scientific">Chrysodeixis includens</name>
    <name type="common">Soybean looper</name>
    <name type="synonym">Pseudoplusia includens</name>
    <dbReference type="NCBI Taxonomy" id="689277"/>
    <lineage>
        <taxon>Eukaryota</taxon>
        <taxon>Metazoa</taxon>
        <taxon>Ecdysozoa</taxon>
        <taxon>Arthropoda</taxon>
        <taxon>Hexapoda</taxon>
        <taxon>Insecta</taxon>
        <taxon>Pterygota</taxon>
        <taxon>Neoptera</taxon>
        <taxon>Endopterygota</taxon>
        <taxon>Lepidoptera</taxon>
        <taxon>Glossata</taxon>
        <taxon>Ditrysia</taxon>
        <taxon>Noctuoidea</taxon>
        <taxon>Noctuidae</taxon>
        <taxon>Plusiinae</taxon>
        <taxon>Chrysodeixis</taxon>
    </lineage>
</organism>
<proteinExistence type="predicted"/>
<sequence length="4030" mass="446507">MFKIESYVTPILLSYVDKYVRDFKPADAQVSLWGGGVALHNLVLKADVLQQEVALPFTLVSGRIHELLIQVPWTKIMSEPIIVTIDTIECVLSLNPPTTPDEIPPPDSPSRKTQVVEAPPGYMQALVRRIVSNIALRVHHLIVKYVQDDIVLSLNVKHLAVDSAGPNWEPAFADIDQSQPVIRRLVTLDDLTLCLDKSDSDGKIRFYQEPLLYRCQLDLRVLTRLVSANTRRATNLSVQLRSNRLAWSVTSDQLTLLLRLIRERPIIHKPQPPIPRQNTAQGPLNAASANSAEPARSESWSEWAWSWLPTWMDREGGVEEAPVPATPLPVNFTAYLDEVSLVFKVMESESNHRRRARGVLEVCASYAAIKSSICSPTSLRVRFGTRELELQSYGKCVCGYLNYKSCNDEPTVYLKKIYESDSSRESWHWPIEDLSEKVEVAEVVDESFRFAAEQFGVPEGDSSKGLVEGKSEEVQHDKSERDSQEESDELWAKMAPIVFVEYVHDRSPPQPYTNPYENPPKDFQYSDWVEDCNMVIKVEPMQVRVCTGLIHRMTALKNIYKEQPLLEATDNKQPMRILTVEECESLADNLPQKRIHLDARGFVLHFIPWDHVPTEKPTPPPVTLDIEVPRCNVAITGPLYPHRVCSAACQMPDDSGLLSQGARLQITTSLHGVKALISSLDGETQRPCARADVKLITKMLLNQTYFENTEITQFSYHLKIKELNICGSSARLQTAFKVPMSLFEETLSVALKFSTLVNDALNDEDAVAIDFTLEDFGLRGYVTRNVNMHVVALQSAKATAFHEKKGADVKQAWLFSAPDTPTTTPYLRLAVQWCNQAIPESFDYLGAWAEPTAMSVDPLLIAWLAYKPAYKPQDTITRVSSTSYFMRRRTTPPSSSGRGASRNSNNNAELVHVRSRSHGSSSEPSEKKEHKPPPPKTGPPEAWWGGERLVALHKRLRYMLLNVEVGVMLVYVTMSTASAIDCMTLRDAMERHASASHRVLGLSLGRLSMHSSPNTKQLWQELKHDGPTFVESKPECESFPWKVRLADVSCYTLELIKANPDLPGREGSKQGGWGGSNTILRSRLKAPRLASPRTVLELITTTITISVVTKTLQFKSVSRKHAKKPASSSTATATEPAKSKYFLTGLEFKPTTLKEFVRGPSGRRSKTSEVAPPTAVESHSSQKEPTEVVTVTDGPIISLGVHLHADTPPIITRIERDQLHIVAAAVHCFNHILTLLKRPSFSMPKPAMASSGSHRSLIRSVSEVEELATPSSTSEQSELISIFDSNKPSRAEQPLKTFLWFQWVVSRATLVIASQCVKLVFAIDDIISTVDIQAQYNQLKIKVASATVKHYERGGSEDWSAGVLSGRVLEAREPLDAKEDNHFLSITITQAQISNLPASWKEELHPKLLEQKDIDSMWEVYAMLAPLEAVIQPAIMENVVSLIDEMAPRQFCPLMSEAVNRPTPTWQWPFCYLTAGGLRLLVIGEDHEDKGKKDDSRKEKRERRENEFKRDDSEADDTFILNIGKVRLTPHPDNPICRRAVNSGTETGWVPAAGGYEGRQYEIFVKNVAISSATFRQLVASEESETSKGTTSENPALKWSRRIQSPTITPILHTVDICCVLAPALYTGLTLTCGPAVELNLVSDCAIELSLAHLVLIKHMQAEFESATKRRESTRTSSALDKHGVCPYAAVLIKHLGDISTPSETTLVEEIYTATVSKSVTNDSGIETLTSASSKLKSPDEVNVKKSYGVAFAEQVLDPSDFLEVYVTMGMIELSLYVQDDSSPEVIPLRIPRSDTNISEVSRSAVPNMVMDERPEEAKILRQGKVEGDSLSTGGSRSLTEMVRETDIVQTLMEIPTLTQQARKNEGNLPLIHVTLQQPNLYFWRKRTQKSLQYSLFDAWVGLGMGLVEGHWRMALLSTATGVPDPVTDILPALASLKIVAPVSASSHTSTNPIVSGRGSIRVDIERPVLIEVSEDSLMRLKGIVALLRKHHLISRKKRNSHETPGKIHKPGLHKIRKALLTEGIESITIQTSQIGICGSEGTMGWDSASLQLSCAARPSRLNVRVLATALLLATGPPGDRRHVVMQPLMLGMELEALWEAWRRAEGGMMALEPAIDIGVEFDRVIFDLRPADVIAAHRIMKVIEDVLDMTEKPFSTRSSFDRTSQHEGASPLHAQPKADTQPSAASMEHNEQENDHYYKDDLRSGAFKMSSGGQLPMAYQVVLHGSAVSWRYPHPRAITRVVAFPLLGYDKEIDCVLELYIALLGKWEPHTFFKIPIGEPRELHLNVPPPDSTFATMWRFRALGGSESVHIPYEFNINKFVPRSDPLFINHEPEHEKCKPVNDVTAEHLSGVLRVDSYFAPRLLPRTRIITRLAHLQIHLHNTLPQLPNQTNLLEGYYVSKPLMRSHRVLSVMSTQTTAHLHTGTPAGFMLVADTKLSCDIVDCSTGTMEQLVGEFRLQGGVTLSQLTQAGPRTRVTTTGIHVSLHVPRLRTLQALALDWRNAYEEYINNLLMEETEQPSGREMSKNEIAVETALVLEGRVSLWIHNSCASALRIGQEGTDEVVPLGPGARLAYRWRSPTQPKKLRVALAGPTTDWHWSTSIPFVAGHARLRLERLEPNSKGFPNQGLFVHVKTEEAGARRFMHLSGRLVLANMLRFNLLYKIRAHCSDASQWRTVCSGELASETVGRSVICGAECDMVLKIKFGAHETGWSGDIPLKECPKENVPWLVKVPSEGDVQYVSVWCRVVRARSDGRILATMWPLYVLHSHLPLDTDVLIVTEPTMTTSEDLTPMQLRPPPLLQTTPGRGTSTHLLAPGTTAARHNLSFQYRNIECPVTREAVPLHYGVTDVSVFDKRSPVANIDDVIAEILRWLERSGRHANTSWPYSIVSKHFQGTWQPALMQPRCDVTVRYQAVRAGGGCCLEIQLCPVVLLCNAAPIALTLRAHDAAPLCKLEPGTAISPPSAILNKPFFMSVEMGRETFVSGQLQVSAEEPGRYGAPPPGHVALDHGAVFSILCNQKVALLSLYYEIKQDINVLGITSTYVLINRLNKEILVSAIAVPIDIDEEYSLHPKTFKVVPPTKEGSINGTSLCRFWLRGRWRGGDLAELSTFLCLSLPAGINYPSRPPVPIRLGELPVRRAIALIDADRRSVPIVVTQIKHESRWLVVVAHDPCPQFAIHNHTRFPIAVGQPTHVDDAGSSHVTEPAVECKGARWWCVAYPASAIHYSTPAYCARYPPPTPPTTAAASSVPFLTFTRGKEEADFDWCAPVAAADGEQLIQFLGGHTIKLRVRTHPHSTLIELQDVDHNDISASDIRRRLFAGATMTSTESLHEYHNNKPAPSLPLKPPEDGLERITAQAAINLGNNEEKSLDNLKREDSLAKMPQASAFSQRLDHEAPPVSADTLTPTTPPAGHAEHLLTFSEPEHKPSDNVQDRSAAMLLQPPDVSMSHCSINVSRKSWTDPDFKDMEPLMECERIRFVISGIAVEMAASADVLPLFALHLDRTALLVLSDTKKTKTILSIADAQIDNLQYENGQYDFAVVASTRAEPLEEDQWPPLWNMFAEDEPFATRQSSARLLLKLQHDKWDVVSYQYKELTEVEIRLGTLALYVEDAYVKAVVELSRLVLPAGHQDAATISEERSIRTPLRLRLLHVHPLDLTLTLHTAVRMYIALDQSPLRLSSFKLHDMMTSAERLTHALTVHYLSAAILGAGWVVGGLELLGAPGALAARVGGATGGVRGVASAAAAALLRSLSAWAGSLARNLDLLAGDEEHARRAAAARRRPPPSFVAGLVAGITNFAINILGAVGGLAHHPLVGVAVGETESGAAALRRGLLGALTKPLSATADLVAYAGTGLLRQTGWDPVPEPRRPWPALESRTTAGWRRDCVRWMFRMCELTALAGFEVLLDNAPLQLLFTHKFLVVADPETERIVEMIDFRFCSLGPYQGDIIELSVTQKRSSKAPEARGPDEDDEYQISAAAMARVARYTGAEGSQQSEMRVLSLLPKPGRSHSLHAALAAALHHNADTHFPML</sequence>
<accession>A0A9P0BP84</accession>
<gene>
    <name evidence="4" type="ORF">CINC_LOCUS647</name>
</gene>
<feature type="region of interest" description="Disordered" evidence="2">
    <location>
        <begin position="1489"/>
        <end position="1511"/>
    </location>
</feature>